<dbReference type="Gene3D" id="3.60.15.10">
    <property type="entry name" value="Ribonuclease Z/Hydroxyacylglutathione hydrolase-like"/>
    <property type="match status" value="1"/>
</dbReference>
<sequence>MSSVTDVAKLVAVIQCRRKTEGMRITHLGHSCILVEAAGQRVLVDPGNLSQSWHGLTDLDAILVTHRHPDHVDPEHIGALVDANSGAVVRAEEGACREIPALDADVIAPGDVLQIGEVRIEAVGGHHAVIHRDLEPIGNVGYLIGEGLGTILYHPGDELDETPRGVDVLACPAHAPWAAMNETVDFARSVGARHGFLIHEGLLNERGWQLSFDRHQEMVPTTFHDLRGGQPWKVPQD</sequence>
<dbReference type="PANTHER" id="PTHR43546:SF3">
    <property type="entry name" value="UPF0173 METAL-DEPENDENT HYDROLASE MJ1163"/>
    <property type="match status" value="1"/>
</dbReference>
<comment type="caution">
    <text evidence="2">The sequence shown here is derived from an EMBL/GenBank/DDBJ whole genome shotgun (WGS) entry which is preliminary data.</text>
</comment>
<proteinExistence type="predicted"/>
<dbReference type="EMBL" id="ADZU01000012">
    <property type="protein sequence ID" value="EFS93129.1"/>
    <property type="molecule type" value="Genomic_DNA"/>
</dbReference>
<dbReference type="InterPro" id="IPR036866">
    <property type="entry name" value="RibonucZ/Hydroxyglut_hydro"/>
</dbReference>
<dbReference type="SUPFAM" id="SSF56281">
    <property type="entry name" value="Metallo-hydrolase/oxidoreductase"/>
    <property type="match status" value="1"/>
</dbReference>
<dbReference type="Proteomes" id="UP000003179">
    <property type="component" value="Unassembled WGS sequence"/>
</dbReference>
<evidence type="ECO:0000259" key="1">
    <source>
        <dbReference type="SMART" id="SM00849"/>
    </source>
</evidence>
<keyword evidence="3" id="KW-1185">Reference proteome</keyword>
<dbReference type="SMART" id="SM00849">
    <property type="entry name" value="Lactamase_B"/>
    <property type="match status" value="1"/>
</dbReference>
<evidence type="ECO:0000313" key="3">
    <source>
        <dbReference type="Proteomes" id="UP000003179"/>
    </source>
</evidence>
<dbReference type="PANTHER" id="PTHR43546">
    <property type="entry name" value="UPF0173 METAL-DEPENDENT HYDROLASE MJ1163-RELATED"/>
    <property type="match status" value="1"/>
</dbReference>
<dbReference type="Pfam" id="PF13483">
    <property type="entry name" value="Lactamase_B_3"/>
    <property type="match status" value="1"/>
</dbReference>
<feature type="domain" description="Metallo-beta-lactamase" evidence="1">
    <location>
        <begin position="29"/>
        <end position="174"/>
    </location>
</feature>
<organism evidence="2 3">
    <name type="scientific">Cutibacterium modestum HL044PA1</name>
    <dbReference type="NCBI Taxonomy" id="765109"/>
    <lineage>
        <taxon>Bacteria</taxon>
        <taxon>Bacillati</taxon>
        <taxon>Actinomycetota</taxon>
        <taxon>Actinomycetes</taxon>
        <taxon>Propionibacteriales</taxon>
        <taxon>Propionibacteriaceae</taxon>
        <taxon>Cutibacterium</taxon>
        <taxon>Cutibacterium modestum</taxon>
    </lineage>
</organism>
<accession>A0ABN0C7H4</accession>
<evidence type="ECO:0000313" key="2">
    <source>
        <dbReference type="EMBL" id="EFS93129.1"/>
    </source>
</evidence>
<dbReference type="InterPro" id="IPR050114">
    <property type="entry name" value="UPF0173_UPF0282_UlaG_hydrolase"/>
</dbReference>
<protein>
    <recommendedName>
        <fullName evidence="1">Metallo-beta-lactamase domain-containing protein</fullName>
    </recommendedName>
</protein>
<gene>
    <name evidence="2" type="ORF">HMPREF9607_00605</name>
</gene>
<reference evidence="2" key="1">
    <citation type="submission" date="2010-08" db="EMBL/GenBank/DDBJ databases">
        <authorList>
            <person name="Weinstock G."/>
            <person name="Sodergren E."/>
            <person name="Clifton S."/>
            <person name="Fulton L."/>
            <person name="Fulton B."/>
            <person name="Courtney L."/>
            <person name="Fronick C."/>
            <person name="Harrison M."/>
            <person name="Strong C."/>
            <person name="Farmer C."/>
            <person name="Delahaunty K."/>
            <person name="Markovic C."/>
            <person name="Hall O."/>
            <person name="Minx P."/>
            <person name="Tomlinson C."/>
            <person name="Mitreva M."/>
            <person name="Hou S."/>
            <person name="Chen J."/>
            <person name="Wollam A."/>
            <person name="Pepin K.H."/>
            <person name="Johnson M."/>
            <person name="Bhonagiri V."/>
            <person name="Zhang X."/>
            <person name="Suruliraj S."/>
            <person name="Warren W."/>
            <person name="Chinwalla A."/>
            <person name="Mardis E.R."/>
            <person name="Wilson R.K."/>
        </authorList>
    </citation>
    <scope>NUCLEOTIDE SEQUENCE [LARGE SCALE GENOMIC DNA]</scope>
    <source>
        <strain evidence="2">HL044PA1</strain>
    </source>
</reference>
<name>A0ABN0C7H4_9ACTN</name>
<dbReference type="InterPro" id="IPR001279">
    <property type="entry name" value="Metallo-B-lactamas"/>
</dbReference>